<gene>
    <name evidence="1" type="ORF">MNV_470010</name>
</gene>
<sequence>MYIKGRKISGEWEWGGIGGKKYPLISFVVKRTCSFYVMNI</sequence>
<dbReference type="EMBL" id="FZMP01000193">
    <property type="protein sequence ID" value="SNQ61679.1"/>
    <property type="molecule type" value="Genomic_DNA"/>
</dbReference>
<dbReference type="AlphaFoldDB" id="A0A284VR47"/>
<dbReference type="Proteomes" id="UP000218615">
    <property type="component" value="Unassembled WGS sequence"/>
</dbReference>
<accession>A0A284VR47</accession>
<evidence type="ECO:0000313" key="2">
    <source>
        <dbReference type="Proteomes" id="UP000218615"/>
    </source>
</evidence>
<name>A0A284VR47_9EURY</name>
<organism evidence="1 2">
    <name type="scientific">Candidatus Methanoperedens nitratireducens</name>
    <dbReference type="NCBI Taxonomy" id="1392998"/>
    <lineage>
        <taxon>Archaea</taxon>
        <taxon>Methanobacteriati</taxon>
        <taxon>Methanobacteriota</taxon>
        <taxon>Stenosarchaea group</taxon>
        <taxon>Methanomicrobia</taxon>
        <taxon>Methanosarcinales</taxon>
        <taxon>ANME-2 cluster</taxon>
        <taxon>Candidatus Methanoperedentaceae</taxon>
        <taxon>Candidatus Methanoperedens</taxon>
    </lineage>
</organism>
<keyword evidence="2" id="KW-1185">Reference proteome</keyword>
<reference evidence="2" key="1">
    <citation type="submission" date="2017-06" db="EMBL/GenBank/DDBJ databases">
        <authorList>
            <person name="Cremers G."/>
        </authorList>
    </citation>
    <scope>NUCLEOTIDE SEQUENCE [LARGE SCALE GENOMIC DNA]</scope>
</reference>
<evidence type="ECO:0000313" key="1">
    <source>
        <dbReference type="EMBL" id="SNQ61679.1"/>
    </source>
</evidence>
<proteinExistence type="predicted"/>
<protein>
    <submittedName>
        <fullName evidence="1">Uncharacterized protein</fullName>
    </submittedName>
</protein>